<dbReference type="EMBL" id="JXYS01000098">
    <property type="protein sequence ID" value="KJF16116.1"/>
    <property type="molecule type" value="Genomic_DNA"/>
</dbReference>
<keyword evidence="3" id="KW-1185">Reference proteome</keyword>
<gene>
    <name evidence="2" type="ORF">AXFE_30220</name>
</gene>
<dbReference type="Proteomes" id="UP000032360">
    <property type="component" value="Unassembled WGS sequence"/>
</dbReference>
<proteinExistence type="predicted"/>
<accession>A0A0D8HGA7</accession>
<name>A0A0D8HGA7_9ACTN</name>
<sequence length="164" mass="18508">MRPDTFSLPSKLKELPWFTYADAKKSGLPRQSLYHLRDKGEIAQLARGIYQATEASDTDPSLIAAAALRPEAMLCLQSALARHDLTDEIPRTIDLALPRSKRHPAINGPIRWHSFDVGTFEIGRTEIEIFRGILMGIYTPERCIIDAFRLRGKEGYETANEVLK</sequence>
<dbReference type="RefSeq" id="WP_052606695.1">
    <property type="nucleotide sequence ID" value="NZ_JXYS01000098.1"/>
</dbReference>
<dbReference type="STRING" id="1280514.AXFE_30220"/>
<feature type="domain" description="AbiEi antitoxin N-terminal" evidence="1">
    <location>
        <begin position="16"/>
        <end position="51"/>
    </location>
</feature>
<evidence type="ECO:0000313" key="2">
    <source>
        <dbReference type="EMBL" id="KJF16116.1"/>
    </source>
</evidence>
<evidence type="ECO:0000259" key="1">
    <source>
        <dbReference type="Pfam" id="PF13338"/>
    </source>
</evidence>
<comment type="caution">
    <text evidence="2">The sequence shown here is derived from an EMBL/GenBank/DDBJ whole genome shotgun (WGS) entry which is preliminary data.</text>
</comment>
<reference evidence="2 3" key="1">
    <citation type="submission" date="2015-01" db="EMBL/GenBank/DDBJ databases">
        <title>Draft genome of the acidophilic iron oxidizer Acidithrix ferrooxidans strain Py-F3.</title>
        <authorList>
            <person name="Poehlein A."/>
            <person name="Eisen S."/>
            <person name="Schloemann M."/>
            <person name="Johnson B.D."/>
            <person name="Daniel R."/>
            <person name="Muehling M."/>
        </authorList>
    </citation>
    <scope>NUCLEOTIDE SEQUENCE [LARGE SCALE GENOMIC DNA]</scope>
    <source>
        <strain evidence="2 3">Py-F3</strain>
    </source>
</reference>
<protein>
    <recommendedName>
        <fullName evidence="1">AbiEi antitoxin N-terminal domain-containing protein</fullName>
    </recommendedName>
</protein>
<dbReference type="InterPro" id="IPR025159">
    <property type="entry name" value="AbiEi_N"/>
</dbReference>
<dbReference type="OrthoDB" id="9789781at2"/>
<dbReference type="Pfam" id="PF13338">
    <property type="entry name" value="AbiEi_4"/>
    <property type="match status" value="1"/>
</dbReference>
<evidence type="ECO:0000313" key="3">
    <source>
        <dbReference type="Proteomes" id="UP000032360"/>
    </source>
</evidence>
<organism evidence="2 3">
    <name type="scientific">Acidithrix ferrooxidans</name>
    <dbReference type="NCBI Taxonomy" id="1280514"/>
    <lineage>
        <taxon>Bacteria</taxon>
        <taxon>Bacillati</taxon>
        <taxon>Actinomycetota</taxon>
        <taxon>Acidimicrobiia</taxon>
        <taxon>Acidimicrobiales</taxon>
        <taxon>Acidimicrobiaceae</taxon>
        <taxon>Acidithrix</taxon>
    </lineage>
</organism>
<dbReference type="AlphaFoldDB" id="A0A0D8HGA7"/>